<keyword evidence="1" id="KW-0479">Metal-binding</keyword>
<dbReference type="Gene3D" id="1.10.4080.10">
    <property type="entry name" value="ADP-ribosylation/Crystallin J1"/>
    <property type="match status" value="1"/>
</dbReference>
<sequence length="298" mass="32875">MDIQARAVGAFLGLACGDAVGARVEFLPRTRFKPLTDMQGGGKFRLAKGKWTDDTSMAICLAESLIAKNGFDPYDQLQRYYQWASTGINSSLDRAFGMGKQVAMALGEFRKKPRPYSLNTASRYSGNGSLMRLIPVLLFYHRAPELMVKYAGLSSKTTHASQEAVQSCEYFALLISRIFAGRKKQNLFEDNDALRFEPLTHICQGLFKTKCADQVGSAGYVIDSLEAALWAFWHTDNFRAAILAAANLGDDADTNAAICGQIAGAYYGVENIPSPWLEVLYRKADIEQLALGLIQNRL</sequence>
<organism evidence="2 3">
    <name type="scientific">Mesocricetibacter intestinalis</name>
    <dbReference type="NCBI Taxonomy" id="1521930"/>
    <lineage>
        <taxon>Bacteria</taxon>
        <taxon>Pseudomonadati</taxon>
        <taxon>Pseudomonadota</taxon>
        <taxon>Gammaproteobacteria</taxon>
        <taxon>Pasteurellales</taxon>
        <taxon>Pasteurellaceae</taxon>
        <taxon>Mesocricetibacter</taxon>
    </lineage>
</organism>
<feature type="binding site" evidence="1">
    <location>
        <position position="54"/>
    </location>
    <ligand>
        <name>Mg(2+)</name>
        <dbReference type="ChEBI" id="CHEBI:18420"/>
        <label>1</label>
    </ligand>
</feature>
<dbReference type="GO" id="GO:0016787">
    <property type="term" value="F:hydrolase activity"/>
    <property type="evidence" value="ECO:0007669"/>
    <property type="project" value="UniProtKB-KW"/>
</dbReference>
<dbReference type="InterPro" id="IPR036705">
    <property type="entry name" value="Ribosyl_crysJ1_sf"/>
</dbReference>
<accession>A0A4R6VEW4</accession>
<comment type="caution">
    <text evidence="2">The sequence shown here is derived from an EMBL/GenBank/DDBJ whole genome shotgun (WGS) entry which is preliminary data.</text>
</comment>
<keyword evidence="1" id="KW-0460">Magnesium</keyword>
<comment type="cofactor">
    <cofactor evidence="1">
        <name>Mg(2+)</name>
        <dbReference type="ChEBI" id="CHEBI:18420"/>
    </cofactor>
    <text evidence="1">Binds 2 magnesium ions per subunit.</text>
</comment>
<dbReference type="PANTHER" id="PTHR16222">
    <property type="entry name" value="ADP-RIBOSYLGLYCOHYDROLASE"/>
    <property type="match status" value="1"/>
</dbReference>
<dbReference type="GO" id="GO:0046872">
    <property type="term" value="F:metal ion binding"/>
    <property type="evidence" value="ECO:0007669"/>
    <property type="project" value="UniProtKB-KW"/>
</dbReference>
<dbReference type="InterPro" id="IPR005502">
    <property type="entry name" value="Ribosyl_crysJ1"/>
</dbReference>
<reference evidence="2 3" key="1">
    <citation type="submission" date="2019-03" db="EMBL/GenBank/DDBJ databases">
        <title>Genomic Encyclopedia of Type Strains, Phase IV (KMG-IV): sequencing the most valuable type-strain genomes for metagenomic binning, comparative biology and taxonomic classification.</title>
        <authorList>
            <person name="Goeker M."/>
        </authorList>
    </citation>
    <scope>NUCLEOTIDE SEQUENCE [LARGE SCALE GENOMIC DNA]</scope>
    <source>
        <strain evidence="2 3">DSM 28403</strain>
    </source>
</reference>
<feature type="binding site" evidence="1">
    <location>
        <position position="253"/>
    </location>
    <ligand>
        <name>Mg(2+)</name>
        <dbReference type="ChEBI" id="CHEBI:18420"/>
        <label>1</label>
    </ligand>
</feature>
<name>A0A4R6VEW4_9PAST</name>
<proteinExistence type="predicted"/>
<dbReference type="Pfam" id="PF03747">
    <property type="entry name" value="ADP_ribosyl_GH"/>
    <property type="match status" value="1"/>
</dbReference>
<dbReference type="SUPFAM" id="SSF101478">
    <property type="entry name" value="ADP-ribosylglycohydrolase"/>
    <property type="match status" value="1"/>
</dbReference>
<dbReference type="OrthoDB" id="9798107at2"/>
<dbReference type="RefSeq" id="WP_133543792.1">
    <property type="nucleotide sequence ID" value="NZ_SNYQ01000002.1"/>
</dbReference>
<dbReference type="AlphaFoldDB" id="A0A4R6VEW4"/>
<dbReference type="Proteomes" id="UP000295657">
    <property type="component" value="Unassembled WGS sequence"/>
</dbReference>
<keyword evidence="3" id="KW-1185">Reference proteome</keyword>
<feature type="binding site" evidence="1">
    <location>
        <position position="52"/>
    </location>
    <ligand>
        <name>Mg(2+)</name>
        <dbReference type="ChEBI" id="CHEBI:18420"/>
        <label>1</label>
    </ligand>
</feature>
<gene>
    <name evidence="2" type="ORF">EDC45_0861</name>
</gene>
<dbReference type="EMBL" id="SNYQ01000002">
    <property type="protein sequence ID" value="TDQ59068.1"/>
    <property type="molecule type" value="Genomic_DNA"/>
</dbReference>
<feature type="binding site" evidence="1">
    <location>
        <position position="53"/>
    </location>
    <ligand>
        <name>Mg(2+)</name>
        <dbReference type="ChEBI" id="CHEBI:18420"/>
        <label>1</label>
    </ligand>
</feature>
<feature type="binding site" evidence="1">
    <location>
        <position position="254"/>
    </location>
    <ligand>
        <name>Mg(2+)</name>
        <dbReference type="ChEBI" id="CHEBI:18420"/>
        <label>1</label>
    </ligand>
</feature>
<keyword evidence="2" id="KW-0378">Hydrolase</keyword>
<evidence type="ECO:0000313" key="2">
    <source>
        <dbReference type="EMBL" id="TDQ59068.1"/>
    </source>
</evidence>
<feature type="binding site" evidence="1">
    <location>
        <position position="251"/>
    </location>
    <ligand>
        <name>Mg(2+)</name>
        <dbReference type="ChEBI" id="CHEBI:18420"/>
        <label>1</label>
    </ligand>
</feature>
<evidence type="ECO:0000313" key="3">
    <source>
        <dbReference type="Proteomes" id="UP000295657"/>
    </source>
</evidence>
<evidence type="ECO:0000256" key="1">
    <source>
        <dbReference type="PIRSR" id="PIRSR605502-1"/>
    </source>
</evidence>
<dbReference type="PANTHER" id="PTHR16222:SF12">
    <property type="entry name" value="ADP-RIBOSYLGLYCOHYDROLASE-RELATED"/>
    <property type="match status" value="1"/>
</dbReference>
<protein>
    <submittedName>
        <fullName evidence="2">ADP-ribosyl-[dinitrogen reductase] hydrolase</fullName>
    </submittedName>
</protein>
<dbReference type="InterPro" id="IPR050792">
    <property type="entry name" value="ADP-ribosylglycohydrolase"/>
</dbReference>